<evidence type="ECO:0000256" key="4">
    <source>
        <dbReference type="ARBA" id="ARBA00023040"/>
    </source>
</evidence>
<keyword evidence="11" id="KW-1185">Reference proteome</keyword>
<feature type="transmembrane region" description="Helical" evidence="8">
    <location>
        <begin position="99"/>
        <end position="117"/>
    </location>
</feature>
<dbReference type="GO" id="GO:0005886">
    <property type="term" value="C:plasma membrane"/>
    <property type="evidence" value="ECO:0000318"/>
    <property type="project" value="GO_Central"/>
</dbReference>
<dbReference type="OrthoDB" id="6076970at2759"/>
<gene>
    <name evidence="10" type="ORF">TRIADDRAFT_56807</name>
</gene>
<dbReference type="eggNOG" id="KOG3656">
    <property type="taxonomic scope" value="Eukaryota"/>
</dbReference>
<dbReference type="STRING" id="10228.B3RWM2"/>
<evidence type="ECO:0000313" key="11">
    <source>
        <dbReference type="Proteomes" id="UP000009022"/>
    </source>
</evidence>
<reference evidence="10 11" key="1">
    <citation type="journal article" date="2008" name="Nature">
        <title>The Trichoplax genome and the nature of placozoans.</title>
        <authorList>
            <person name="Srivastava M."/>
            <person name="Begovic E."/>
            <person name="Chapman J."/>
            <person name="Putnam N.H."/>
            <person name="Hellsten U."/>
            <person name="Kawashima T."/>
            <person name="Kuo A."/>
            <person name="Mitros T."/>
            <person name="Salamov A."/>
            <person name="Carpenter M.L."/>
            <person name="Signorovitch A.Y."/>
            <person name="Moreno M.A."/>
            <person name="Kamm K."/>
            <person name="Grimwood J."/>
            <person name="Schmutz J."/>
            <person name="Shapiro H."/>
            <person name="Grigoriev I.V."/>
            <person name="Buss L.W."/>
            <person name="Schierwater B."/>
            <person name="Dellaporta S.L."/>
            <person name="Rokhsar D.S."/>
        </authorList>
    </citation>
    <scope>NUCLEOTIDE SEQUENCE [LARGE SCALE GENOMIC DNA]</scope>
    <source>
        <strain evidence="10 11">Grell-BS-1999</strain>
    </source>
</reference>
<evidence type="ECO:0000256" key="6">
    <source>
        <dbReference type="ARBA" id="ARBA00023170"/>
    </source>
</evidence>
<dbReference type="Pfam" id="PF00001">
    <property type="entry name" value="7tm_1"/>
    <property type="match status" value="1"/>
</dbReference>
<feature type="transmembrane region" description="Helical" evidence="8">
    <location>
        <begin position="20"/>
        <end position="41"/>
    </location>
</feature>
<evidence type="ECO:0000256" key="1">
    <source>
        <dbReference type="ARBA" id="ARBA00004141"/>
    </source>
</evidence>
<feature type="transmembrane region" description="Helical" evidence="8">
    <location>
        <begin position="240"/>
        <end position="261"/>
    </location>
</feature>
<dbReference type="RefSeq" id="XP_002113046.1">
    <property type="nucleotide sequence ID" value="XM_002113010.1"/>
</dbReference>
<evidence type="ECO:0000259" key="9">
    <source>
        <dbReference type="PROSITE" id="PS50262"/>
    </source>
</evidence>
<evidence type="ECO:0000256" key="3">
    <source>
        <dbReference type="ARBA" id="ARBA00022989"/>
    </source>
</evidence>
<dbReference type="CTD" id="6753824"/>
<accession>B3RWM2</accession>
<feature type="domain" description="G-protein coupled receptors family 1 profile" evidence="9">
    <location>
        <begin position="33"/>
        <end position="301"/>
    </location>
</feature>
<dbReference type="OMA" id="TIFMESS"/>
<dbReference type="CDD" id="cd00637">
    <property type="entry name" value="7tm_classA_rhodopsin-like"/>
    <property type="match status" value="1"/>
</dbReference>
<keyword evidence="4" id="KW-0297">G-protein coupled receptor</keyword>
<feature type="transmembrane region" description="Helical" evidence="8">
    <location>
        <begin position="53"/>
        <end position="79"/>
    </location>
</feature>
<keyword evidence="7" id="KW-0807">Transducer</keyword>
<dbReference type="InParanoid" id="B3RWM2"/>
<evidence type="ECO:0000256" key="5">
    <source>
        <dbReference type="ARBA" id="ARBA00023136"/>
    </source>
</evidence>
<dbReference type="PRINTS" id="PR00237">
    <property type="entry name" value="GPCRRHODOPSN"/>
</dbReference>
<dbReference type="GO" id="GO:0008528">
    <property type="term" value="F:G protein-coupled peptide receptor activity"/>
    <property type="evidence" value="ECO:0000318"/>
    <property type="project" value="GO_Central"/>
</dbReference>
<sequence>MNNSSYNNLLISLRERPILTYLFTGIFALGLIGNCLVVAVIACQKRYRTSTYILIASMATSDAFGCTCLIVYTTMGIILLHPNDFTLVGKEIFCDFFGVTIYASYYISTHILVIMSVDRYFVFVKIPYQALLYNSFRLRLAIILSWVTGLLVVLPQIYTGGIDPRFPYICDAINGHSLTGQIYFISIVVFEEILPAIIIIYAYSHVVKAINESSATMQHSSANNMNAGNLQKRQFAVRKIIVITTLFLILTGIVHITRLVVSLTDATVIHLYMRNENSLASIINIFYGIAFLQPVVNPIVFCLMSKTFCQKILRTSKEKPSMVPAISLTYVSNN</sequence>
<dbReference type="Proteomes" id="UP000009022">
    <property type="component" value="Unassembled WGS sequence"/>
</dbReference>
<name>B3RWM2_TRIAD</name>
<dbReference type="Gene3D" id="1.20.1070.10">
    <property type="entry name" value="Rhodopsin 7-helix transmembrane proteins"/>
    <property type="match status" value="1"/>
</dbReference>
<evidence type="ECO:0000313" key="10">
    <source>
        <dbReference type="EMBL" id="EDV25156.1"/>
    </source>
</evidence>
<evidence type="ECO:0000256" key="2">
    <source>
        <dbReference type="ARBA" id="ARBA00022692"/>
    </source>
</evidence>
<dbReference type="PROSITE" id="PS50262">
    <property type="entry name" value="G_PROTEIN_RECEP_F1_2"/>
    <property type="match status" value="1"/>
</dbReference>
<keyword evidence="5 8" id="KW-0472">Membrane</keyword>
<dbReference type="SUPFAM" id="SSF81321">
    <property type="entry name" value="Family A G protein-coupled receptor-like"/>
    <property type="match status" value="1"/>
</dbReference>
<keyword evidence="2 8" id="KW-0812">Transmembrane</keyword>
<dbReference type="GeneID" id="6753824"/>
<comment type="subcellular location">
    <subcellularLocation>
        <location evidence="1">Membrane</location>
        <topology evidence="1">Multi-pass membrane protein</topology>
    </subcellularLocation>
</comment>
<feature type="transmembrane region" description="Helical" evidence="8">
    <location>
        <begin position="182"/>
        <end position="203"/>
    </location>
</feature>
<dbReference type="InterPro" id="IPR000276">
    <property type="entry name" value="GPCR_Rhodpsn"/>
</dbReference>
<keyword evidence="6" id="KW-0675">Receptor</keyword>
<dbReference type="EMBL" id="DS985245">
    <property type="protein sequence ID" value="EDV25156.1"/>
    <property type="molecule type" value="Genomic_DNA"/>
</dbReference>
<organism evidence="10 11">
    <name type="scientific">Trichoplax adhaerens</name>
    <name type="common">Trichoplax reptans</name>
    <dbReference type="NCBI Taxonomy" id="10228"/>
    <lineage>
        <taxon>Eukaryota</taxon>
        <taxon>Metazoa</taxon>
        <taxon>Placozoa</taxon>
        <taxon>Uniplacotomia</taxon>
        <taxon>Trichoplacea</taxon>
        <taxon>Trichoplacidae</taxon>
        <taxon>Trichoplax</taxon>
    </lineage>
</organism>
<dbReference type="PANTHER" id="PTHR24238:SF57">
    <property type="entry name" value="G-PROTEIN COUPLED RECEPTOR 83"/>
    <property type="match status" value="1"/>
</dbReference>
<protein>
    <recommendedName>
        <fullName evidence="9">G-protein coupled receptors family 1 profile domain-containing protein</fullName>
    </recommendedName>
</protein>
<keyword evidence="3 8" id="KW-1133">Transmembrane helix</keyword>
<dbReference type="GO" id="GO:0007218">
    <property type="term" value="P:neuropeptide signaling pathway"/>
    <property type="evidence" value="ECO:0000318"/>
    <property type="project" value="GO_Central"/>
</dbReference>
<dbReference type="PANTHER" id="PTHR24238">
    <property type="entry name" value="G-PROTEIN COUPLED RECEPTOR"/>
    <property type="match status" value="1"/>
</dbReference>
<evidence type="ECO:0000256" key="8">
    <source>
        <dbReference type="SAM" id="Phobius"/>
    </source>
</evidence>
<evidence type="ECO:0000256" key="7">
    <source>
        <dbReference type="ARBA" id="ARBA00023224"/>
    </source>
</evidence>
<dbReference type="HOGENOM" id="CLU_761492_0_0_1"/>
<dbReference type="PhylomeDB" id="B3RWM2"/>
<dbReference type="KEGG" id="tad:TRIADDRAFT_56807"/>
<dbReference type="InterPro" id="IPR017452">
    <property type="entry name" value="GPCR_Rhodpsn_7TM"/>
</dbReference>
<feature type="transmembrane region" description="Helical" evidence="8">
    <location>
        <begin position="281"/>
        <end position="304"/>
    </location>
</feature>
<proteinExistence type="predicted"/>
<dbReference type="AlphaFoldDB" id="B3RWM2"/>
<feature type="transmembrane region" description="Helical" evidence="8">
    <location>
        <begin position="138"/>
        <end position="158"/>
    </location>
</feature>